<comment type="caution">
    <text evidence="3">The sequence shown here is derived from an EMBL/GenBank/DDBJ whole genome shotgun (WGS) entry which is preliminary data.</text>
</comment>
<evidence type="ECO:0000313" key="3">
    <source>
        <dbReference type="EMBL" id="KEI45921.1"/>
    </source>
</evidence>
<gene>
    <name evidence="3" type="ORF">GU90_01615</name>
</gene>
<evidence type="ECO:0000256" key="2">
    <source>
        <dbReference type="SAM" id="Phobius"/>
    </source>
</evidence>
<protein>
    <submittedName>
        <fullName evidence="3">Uncharacterized protein</fullName>
    </submittedName>
</protein>
<feature type="region of interest" description="Disordered" evidence="1">
    <location>
        <begin position="1"/>
        <end position="22"/>
    </location>
</feature>
<keyword evidence="2" id="KW-1133">Transmembrane helix</keyword>
<feature type="transmembrane region" description="Helical" evidence="2">
    <location>
        <begin position="70"/>
        <end position="98"/>
    </location>
</feature>
<organism evidence="3 4">
    <name type="scientific">Saccharopolyspora rectivirgula</name>
    <dbReference type="NCBI Taxonomy" id="28042"/>
    <lineage>
        <taxon>Bacteria</taxon>
        <taxon>Bacillati</taxon>
        <taxon>Actinomycetota</taxon>
        <taxon>Actinomycetes</taxon>
        <taxon>Pseudonocardiales</taxon>
        <taxon>Pseudonocardiaceae</taxon>
        <taxon>Saccharopolyspora</taxon>
    </lineage>
</organism>
<feature type="compositionally biased region" description="Basic and acidic residues" evidence="1">
    <location>
        <begin position="1"/>
        <end position="15"/>
    </location>
</feature>
<dbReference type="EMBL" id="JNVU01000005">
    <property type="protein sequence ID" value="KEI45921.1"/>
    <property type="molecule type" value="Genomic_DNA"/>
</dbReference>
<keyword evidence="4" id="KW-1185">Reference proteome</keyword>
<dbReference type="eggNOG" id="ENOG50340VP">
    <property type="taxonomic scope" value="Bacteria"/>
</dbReference>
<dbReference type="RefSeq" id="WP_029720958.1">
    <property type="nucleotide sequence ID" value="NZ_JNVU01000005.1"/>
</dbReference>
<evidence type="ECO:0000256" key="1">
    <source>
        <dbReference type="SAM" id="MobiDB-lite"/>
    </source>
</evidence>
<dbReference type="Proteomes" id="UP000031419">
    <property type="component" value="Unassembled WGS sequence"/>
</dbReference>
<accession>A0A073B2X8</accession>
<keyword evidence="2" id="KW-0812">Transmembrane</keyword>
<proteinExistence type="predicted"/>
<dbReference type="AlphaFoldDB" id="A0A073B2X8"/>
<reference evidence="3 4" key="1">
    <citation type="submission" date="2014-06" db="EMBL/GenBank/DDBJ databases">
        <title>Saccharopolyspora rectivirgula DSM-43113 Genome sequencing.</title>
        <authorList>
            <person name="Barrera C."/>
            <person name="Millon L."/>
            <person name="Rognon B."/>
            <person name="Zaugg C."/>
            <person name="Monod M."/>
        </authorList>
    </citation>
    <scope>NUCLEOTIDE SEQUENCE [LARGE SCALE GENOMIC DNA]</scope>
    <source>
        <strain evidence="3 4">DSM 43113</strain>
    </source>
</reference>
<dbReference type="OrthoDB" id="3695183at2"/>
<keyword evidence="2" id="KW-0472">Membrane</keyword>
<sequence length="99" mass="10992">MERRSDGPDDGRFDPVLEGLDPSDPEVQAFAEHLDRMQHPNADATVEGTLRGVDDFAQSINRTTGHRRTVAVFVVALILFGVIYTVWNAVLFMLGVFFG</sequence>
<name>A0A073B2X8_9PSEU</name>
<evidence type="ECO:0000313" key="4">
    <source>
        <dbReference type="Proteomes" id="UP000031419"/>
    </source>
</evidence>